<keyword evidence="3" id="KW-1185">Reference proteome</keyword>
<dbReference type="Pfam" id="PF13460">
    <property type="entry name" value="NAD_binding_10"/>
    <property type="match status" value="1"/>
</dbReference>
<proteinExistence type="predicted"/>
<feature type="non-terminal residue" evidence="2">
    <location>
        <position position="1"/>
    </location>
</feature>
<evidence type="ECO:0000313" key="3">
    <source>
        <dbReference type="Proteomes" id="UP000601435"/>
    </source>
</evidence>
<organism evidence="2 3">
    <name type="scientific">Symbiodinium necroappetens</name>
    <dbReference type="NCBI Taxonomy" id="1628268"/>
    <lineage>
        <taxon>Eukaryota</taxon>
        <taxon>Sar</taxon>
        <taxon>Alveolata</taxon>
        <taxon>Dinophyceae</taxon>
        <taxon>Suessiales</taxon>
        <taxon>Symbiodiniaceae</taxon>
        <taxon>Symbiodinium</taxon>
    </lineage>
</organism>
<dbReference type="AlphaFoldDB" id="A0A812Y0B6"/>
<dbReference type="Gene3D" id="3.40.50.720">
    <property type="entry name" value="NAD(P)-binding Rossmann-like Domain"/>
    <property type="match status" value="1"/>
</dbReference>
<dbReference type="InterPro" id="IPR016040">
    <property type="entry name" value="NAD(P)-bd_dom"/>
</dbReference>
<comment type="caution">
    <text evidence="2">The sequence shown here is derived from an EMBL/GenBank/DDBJ whole genome shotgun (WGS) entry which is preliminary data.</text>
</comment>
<sequence length="117" mass="13111">VGDHYQHCSLFAKFFASWIIPQALADKHLQEEMVRTLKNWVIVRPGGLIDGEGKGHWHAAEDACGAYPTIPRADVADFVVKECLPPSDQWLRRNVALVTKKPSRARQCFSKAATDPQ</sequence>
<gene>
    <name evidence="2" type="ORF">SNEC2469_LOCUS21972</name>
</gene>
<dbReference type="OrthoDB" id="63935at2759"/>
<evidence type="ECO:0000313" key="2">
    <source>
        <dbReference type="EMBL" id="CAE7756586.1"/>
    </source>
</evidence>
<protein>
    <recommendedName>
        <fullName evidence="1">NAD(P)-binding domain-containing protein</fullName>
    </recommendedName>
</protein>
<reference evidence="2" key="1">
    <citation type="submission" date="2021-02" db="EMBL/GenBank/DDBJ databases">
        <authorList>
            <person name="Dougan E. K."/>
            <person name="Rhodes N."/>
            <person name="Thang M."/>
            <person name="Chan C."/>
        </authorList>
    </citation>
    <scope>NUCLEOTIDE SEQUENCE</scope>
</reference>
<dbReference type="EMBL" id="CAJNJA010039418">
    <property type="protein sequence ID" value="CAE7756586.1"/>
    <property type="molecule type" value="Genomic_DNA"/>
</dbReference>
<feature type="domain" description="NAD(P)-binding" evidence="1">
    <location>
        <begin position="19"/>
        <end position="81"/>
    </location>
</feature>
<dbReference type="Proteomes" id="UP000601435">
    <property type="component" value="Unassembled WGS sequence"/>
</dbReference>
<evidence type="ECO:0000259" key="1">
    <source>
        <dbReference type="Pfam" id="PF13460"/>
    </source>
</evidence>
<name>A0A812Y0B6_9DINO</name>
<accession>A0A812Y0B6</accession>